<dbReference type="Pfam" id="PF16987">
    <property type="entry name" value="KIX_2"/>
    <property type="match status" value="1"/>
</dbReference>
<dbReference type="GO" id="GO:0003712">
    <property type="term" value="F:transcription coregulator activity"/>
    <property type="evidence" value="ECO:0007669"/>
    <property type="project" value="InterPro"/>
</dbReference>
<comment type="subcellular location">
    <subcellularLocation>
        <location evidence="1">Nucleus</location>
    </subcellularLocation>
</comment>
<dbReference type="Proteomes" id="UP000030752">
    <property type="component" value="Unassembled WGS sequence"/>
</dbReference>
<dbReference type="STRING" id="1220924.W2SAY9"/>
<feature type="region of interest" description="Disordered" evidence="3">
    <location>
        <begin position="509"/>
        <end position="598"/>
    </location>
</feature>
<feature type="compositionally biased region" description="Basic and acidic residues" evidence="3">
    <location>
        <begin position="1029"/>
        <end position="1042"/>
    </location>
</feature>
<dbReference type="InParanoid" id="W2SAY9"/>
<feature type="domain" description="Mediator complex subunit 15 KIX" evidence="4">
    <location>
        <begin position="76"/>
        <end position="149"/>
    </location>
</feature>
<feature type="compositionally biased region" description="Polar residues" evidence="3">
    <location>
        <begin position="324"/>
        <end position="345"/>
    </location>
</feature>
<dbReference type="GeneID" id="19976967"/>
<dbReference type="EMBL" id="KB822712">
    <property type="protein sequence ID" value="ETN45795.1"/>
    <property type="molecule type" value="Genomic_DNA"/>
</dbReference>
<feature type="region of interest" description="Disordered" evidence="3">
    <location>
        <begin position="756"/>
        <end position="877"/>
    </location>
</feature>
<dbReference type="InterPro" id="IPR036546">
    <property type="entry name" value="MED15_KIX"/>
</dbReference>
<feature type="region of interest" description="Disordered" evidence="3">
    <location>
        <begin position="311"/>
        <end position="346"/>
    </location>
</feature>
<proteinExistence type="predicted"/>
<evidence type="ECO:0000259" key="4">
    <source>
        <dbReference type="Pfam" id="PF16987"/>
    </source>
</evidence>
<feature type="compositionally biased region" description="Polar residues" evidence="3">
    <location>
        <begin position="545"/>
        <end position="561"/>
    </location>
</feature>
<evidence type="ECO:0000256" key="3">
    <source>
        <dbReference type="SAM" id="MobiDB-lite"/>
    </source>
</evidence>
<evidence type="ECO:0000313" key="6">
    <source>
        <dbReference type="Proteomes" id="UP000030752"/>
    </source>
</evidence>
<dbReference type="HOGENOM" id="CLU_252507_0_0_1"/>
<sequence length="1430" mass="160500">MNPQFPNMNAMGRGMPNNMQMNQMNPAFMNPQMANAMRGQQGMGVQGGMQAQMGMGNAQIHRQIFQNLQSQGPFSGWQATVPMPERANQIRQLVDSLRLVRPPVEPPRAADVAIQFERKAFAQSATKEDYIRECHEKLTRIRDQRVQQMNVNNSVGTNNGSMAGMQGGMPMQNQAMMQQMGQNMTVNQGMGMGTPQQQMQQNMFNQQRPQNMQQNNVMANQGNNAQSNTAQSNTGHKAPEGLSQEDNQTINQRAAELAKSTPKDKMRSIIESMDARLRAGLEAKGVDPIIYYFRMMATREFRRQKDAQMMSQSGQQNQNMQGQTSFSDMGRFQSQQNEALRSQQEGDMVVPASNNQGTIPDHIRLQQQMMANTQRMNQQGPNQAMLERQRQMQIQANKMQQASQIRQQQQGVNQGLAPNQTPQQANAGFNMLNRPVGNNVQDPSPQNSRPPSRVPQQPGMQPGGPQMSLQDQQKREQALAQFPPQLQNILRQKPHTEWGNIIRSFQQNMKRSVSQQAAMNQQQPNQGMGTQSMSGPPSMQQSLSTGGMAQSDMGSNMQGVPQNQAQMNQEMMRQRAMQQQQQQRMQGDQGKQQPQVQPLGPNEMQIMDRAPVPNAILQPIRTSSRAPLPNVQGPFTWIMLKQWAQANPIPGIPMPQLMKWQATQYHTHRNKQQQAQMQQGQPQMMQRPMNQQQPQQSQNQPQPQQQQQQQQMGAPGQQIGGITIPTPADIQRVRAQNPRLQGMSDEDVRRALINKQRQNQQAQINMARQGMHQGQGVQGQPQPMHQSQMTQMQQTQQQSKPPQQQQQSQPPQPQPPRPQSQQAQARPNQQQPVKTPNQSIEGPKAPSAQQQPQQPQAGPPGQVTREQYEAMSPQQKQNWIRMQQRQAIAKKIVVLTGQVQQGLANLPPPNLDDAGRQRLSLKLSADNVKQMLGRIDSFLVAYYDMTKDEAELRKLVEFRTLLFRQYQQKSVQEKTFIPSGNFTINNEKAEEMIAELSAKFQQTAASIPRQGVQGHQLTPENLKQLEAQEQERKKSVGNKSRDVPPAPTSSQPPFSFGGERGHGAPTYAQPGIKQEDLKLPADPKRRKKNPPATPSTTTKTPTGPTPTPPQAKAAPPAPAAKFKCVFNCERQVKGFQTQAELEHHIATAHGMEQVSDPLAFLDASLREAFNLDENMCQIMKLQPQSQPMVKTASNLKTESRVGTPSAMARIPSQSGPMTSAAIKSAQAQQDEEDMWQYSNIKPAQLDDIFGDMEWESVVPATTLELQDQILAKFRETDAWKAQLKQPAETPETNRSKSASPPTAKDAEPKTEEKPEDDFTVDMSGIDGLDLTGLEEYETLGISDSSSPFEMVEKPGDADTKMADGEPPEYDFLRKHGIEPTLPYEQLDENQRQLYDFIMEPMPDDTVQWIDDGDWADLTARPRVTYHSIYP</sequence>
<feature type="compositionally biased region" description="Low complexity" evidence="3">
    <location>
        <begin position="400"/>
        <end position="414"/>
    </location>
</feature>
<feature type="region of interest" description="Disordered" evidence="3">
    <location>
        <begin position="664"/>
        <end position="724"/>
    </location>
</feature>
<dbReference type="VEuPathDB" id="FungiDB:HMPREF1541_09628"/>
<feature type="region of interest" description="Disordered" evidence="3">
    <location>
        <begin position="1028"/>
        <end position="1116"/>
    </location>
</feature>
<feature type="compositionally biased region" description="Low complexity" evidence="3">
    <location>
        <begin position="842"/>
        <end position="862"/>
    </location>
</feature>
<evidence type="ECO:0000313" key="5">
    <source>
        <dbReference type="EMBL" id="ETN45795.1"/>
    </source>
</evidence>
<feature type="compositionally biased region" description="Low complexity" evidence="3">
    <location>
        <begin position="515"/>
        <end position="544"/>
    </location>
</feature>
<protein>
    <recommendedName>
        <fullName evidence="4">Mediator complex subunit 15 KIX domain-containing protein</fullName>
    </recommendedName>
</protein>
<feature type="compositionally biased region" description="Polar residues" evidence="3">
    <location>
        <begin position="1290"/>
        <end position="1300"/>
    </location>
</feature>
<dbReference type="GO" id="GO:0005634">
    <property type="term" value="C:nucleus"/>
    <property type="evidence" value="ECO:0007669"/>
    <property type="project" value="UniProtKB-SubCell"/>
</dbReference>
<feature type="compositionally biased region" description="Low complexity" evidence="3">
    <location>
        <begin position="455"/>
        <end position="467"/>
    </location>
</feature>
<feature type="compositionally biased region" description="Low complexity" evidence="3">
    <location>
        <begin position="819"/>
        <end position="832"/>
    </location>
</feature>
<feature type="compositionally biased region" description="Low complexity" evidence="3">
    <location>
        <begin position="672"/>
        <end position="717"/>
    </location>
</feature>
<feature type="region of interest" description="Disordered" evidence="3">
    <location>
        <begin position="1281"/>
        <end position="1325"/>
    </location>
</feature>
<accession>W2SAY9</accession>
<name>W2SAY9_CYPE1</name>
<reference evidence="5 6" key="1">
    <citation type="submission" date="2013-03" db="EMBL/GenBank/DDBJ databases">
        <title>The Genome Sequence of Phialophora europaea CBS 101466.</title>
        <authorList>
            <consortium name="The Broad Institute Genomics Platform"/>
            <person name="Cuomo C."/>
            <person name="de Hoog S."/>
            <person name="Gorbushina A."/>
            <person name="Walker B."/>
            <person name="Young S.K."/>
            <person name="Zeng Q."/>
            <person name="Gargeya S."/>
            <person name="Fitzgerald M."/>
            <person name="Haas B."/>
            <person name="Abouelleil A."/>
            <person name="Allen A.W."/>
            <person name="Alvarado L."/>
            <person name="Arachchi H.M."/>
            <person name="Berlin A.M."/>
            <person name="Chapman S.B."/>
            <person name="Gainer-Dewar J."/>
            <person name="Goldberg J."/>
            <person name="Griggs A."/>
            <person name="Gujja S."/>
            <person name="Hansen M."/>
            <person name="Howarth C."/>
            <person name="Imamovic A."/>
            <person name="Ireland A."/>
            <person name="Larimer J."/>
            <person name="McCowan C."/>
            <person name="Murphy C."/>
            <person name="Pearson M."/>
            <person name="Poon T.W."/>
            <person name="Priest M."/>
            <person name="Roberts A."/>
            <person name="Saif S."/>
            <person name="Shea T."/>
            <person name="Sisk P."/>
            <person name="Sykes S."/>
            <person name="Wortman J."/>
            <person name="Nusbaum C."/>
            <person name="Birren B."/>
        </authorList>
    </citation>
    <scope>NUCLEOTIDE SEQUENCE [LARGE SCALE GENOMIC DNA]</scope>
    <source>
        <strain evidence="5 6">CBS 101466</strain>
    </source>
</reference>
<feature type="compositionally biased region" description="Low complexity" evidence="3">
    <location>
        <begin position="562"/>
        <end position="597"/>
    </location>
</feature>
<dbReference type="GO" id="GO:0006355">
    <property type="term" value="P:regulation of DNA-templated transcription"/>
    <property type="evidence" value="ECO:0007669"/>
    <property type="project" value="InterPro"/>
</dbReference>
<feature type="region of interest" description="Disordered" evidence="3">
    <location>
        <begin position="221"/>
        <end position="246"/>
    </location>
</feature>
<dbReference type="RefSeq" id="XP_008712523.1">
    <property type="nucleotide sequence ID" value="XM_008714301.1"/>
</dbReference>
<evidence type="ECO:0000256" key="2">
    <source>
        <dbReference type="ARBA" id="ARBA00023242"/>
    </source>
</evidence>
<feature type="compositionally biased region" description="Polar residues" evidence="3">
    <location>
        <begin position="416"/>
        <end position="427"/>
    </location>
</feature>
<feature type="region of interest" description="Disordered" evidence="3">
    <location>
        <begin position="393"/>
        <end position="477"/>
    </location>
</feature>
<dbReference type="InterPro" id="IPR036529">
    <property type="entry name" value="KIX_dom_sf"/>
</dbReference>
<keyword evidence="6" id="KW-1185">Reference proteome</keyword>
<feature type="compositionally biased region" description="Low complexity" evidence="3">
    <location>
        <begin position="769"/>
        <end position="809"/>
    </location>
</feature>
<feature type="compositionally biased region" description="Polar residues" evidence="3">
    <location>
        <begin position="756"/>
        <end position="766"/>
    </location>
</feature>
<feature type="compositionally biased region" description="Low complexity" evidence="3">
    <location>
        <begin position="311"/>
        <end position="323"/>
    </location>
</feature>
<dbReference type="OrthoDB" id="3918840at2759"/>
<dbReference type="eggNOG" id="ENOG502QVXD">
    <property type="taxonomic scope" value="Eukaryota"/>
</dbReference>
<feature type="compositionally biased region" description="Basic and acidic residues" evidence="3">
    <location>
        <begin position="1073"/>
        <end position="1083"/>
    </location>
</feature>
<feature type="compositionally biased region" description="Polar residues" evidence="3">
    <location>
        <begin position="436"/>
        <end position="450"/>
    </location>
</feature>
<keyword evidence="2" id="KW-0539">Nucleus</keyword>
<dbReference type="Gene3D" id="1.10.246.20">
    <property type="entry name" value="Coactivator CBP, KIX domain"/>
    <property type="match status" value="1"/>
</dbReference>
<organism evidence="5 6">
    <name type="scientific">Cyphellophora europaea (strain CBS 101466)</name>
    <name type="common">Phialophora europaea</name>
    <dbReference type="NCBI Taxonomy" id="1220924"/>
    <lineage>
        <taxon>Eukaryota</taxon>
        <taxon>Fungi</taxon>
        <taxon>Dikarya</taxon>
        <taxon>Ascomycota</taxon>
        <taxon>Pezizomycotina</taxon>
        <taxon>Eurotiomycetes</taxon>
        <taxon>Chaetothyriomycetidae</taxon>
        <taxon>Chaetothyriales</taxon>
        <taxon>Cyphellophoraceae</taxon>
        <taxon>Cyphellophora</taxon>
    </lineage>
</organism>
<evidence type="ECO:0000256" key="1">
    <source>
        <dbReference type="ARBA" id="ARBA00004123"/>
    </source>
</evidence>
<gene>
    <name evidence="5" type="ORF">HMPREF1541_09628</name>
</gene>